<organism evidence="1 2">
    <name type="scientific">Anoxybacterium hadale</name>
    <dbReference type="NCBI Taxonomy" id="3408580"/>
    <lineage>
        <taxon>Bacteria</taxon>
        <taxon>Bacillati</taxon>
        <taxon>Bacillota</taxon>
        <taxon>Clostridia</taxon>
        <taxon>Peptostreptococcales</taxon>
        <taxon>Anaerovoracaceae</taxon>
        <taxon>Anoxybacterium</taxon>
    </lineage>
</organism>
<keyword evidence="2" id="KW-1185">Reference proteome</keyword>
<evidence type="ECO:0000313" key="1">
    <source>
        <dbReference type="EMBL" id="QOX65657.1"/>
    </source>
</evidence>
<sequence length="209" mass="23957">MKNPLHYQLTEYDCGPTAILNAISFLFSREEIHPDILRYCYTYTLDCYNSKGEHGKKGTSKMAMIFLSSWLTQYGKVKNMPIECEFLAGDDVRIDQNSRIVEALRQGGAVVVRLHYDVGHYVTLTGIEGDSVLMFDPYYRKRPFVKAGIKMIDGKPCEYNRVVDLSVFSSGNRQPYSLEIPAKREAVLMFNSKTRKPGKPIENPIEYYL</sequence>
<gene>
    <name evidence="1" type="ORF">FRZ06_21040</name>
</gene>
<dbReference type="Proteomes" id="UP000594014">
    <property type="component" value="Chromosome"/>
</dbReference>
<evidence type="ECO:0000313" key="2">
    <source>
        <dbReference type="Proteomes" id="UP000594014"/>
    </source>
</evidence>
<accession>A0ACD1AGQ5</accession>
<name>A0ACD1AGQ5_9FIRM</name>
<dbReference type="EMBL" id="CP042469">
    <property type="protein sequence ID" value="QOX65657.1"/>
    <property type="molecule type" value="Genomic_DNA"/>
</dbReference>
<protein>
    <submittedName>
        <fullName evidence="1">Peptidase C39</fullName>
    </submittedName>
</protein>
<reference evidence="1" key="1">
    <citation type="submission" date="2019-08" db="EMBL/GenBank/DDBJ databases">
        <title>Genome sequence of Clostridiales bacterium MT110.</title>
        <authorList>
            <person name="Cao J."/>
        </authorList>
    </citation>
    <scope>NUCLEOTIDE SEQUENCE</scope>
    <source>
        <strain evidence="1">MT110</strain>
    </source>
</reference>
<proteinExistence type="predicted"/>